<evidence type="ECO:0000256" key="9">
    <source>
        <dbReference type="RuleBase" id="RU368030"/>
    </source>
</evidence>
<dbReference type="PANTHER" id="PTHR38779">
    <property type="entry name" value="TYPE II SECRETION SYSTEM PROTEIN I-RELATED"/>
    <property type="match status" value="1"/>
</dbReference>
<sequence>MRQHRGFTLIEVLVALTIVGLCLAAGMRAAGTMTSNAQRLSLNNMAQWCAENELTEMRLTTAFPGTGTTEFSCTQLGHTFTGKTEVAGTANPNFRRVELRVFNDDGQALLSITTVVGRY</sequence>
<dbReference type="NCBIfam" id="TIGR02532">
    <property type="entry name" value="IV_pilin_GFxxxE"/>
    <property type="match status" value="1"/>
</dbReference>
<keyword evidence="8" id="KW-0472">Membrane</keyword>
<dbReference type="SUPFAM" id="SSF54523">
    <property type="entry name" value="Pili subunits"/>
    <property type="match status" value="2"/>
</dbReference>
<keyword evidence="3" id="KW-1003">Cell membrane</keyword>
<dbReference type="PANTHER" id="PTHR38779:SF2">
    <property type="entry name" value="TYPE II SECRETION SYSTEM PROTEIN I-RELATED"/>
    <property type="match status" value="1"/>
</dbReference>
<dbReference type="InterPro" id="IPR003413">
    <property type="entry name" value="T2SS_GspI_C"/>
</dbReference>
<comment type="subunit">
    <text evidence="9">Type II secretion is composed of four main components: the outer membrane complex, the inner membrane complex, the cytoplasmic secretion ATPase and the periplasm-spanning pseudopilus.</text>
</comment>
<evidence type="ECO:0000256" key="4">
    <source>
        <dbReference type="ARBA" id="ARBA00022481"/>
    </source>
</evidence>
<evidence type="ECO:0000259" key="10">
    <source>
        <dbReference type="Pfam" id="PF02501"/>
    </source>
</evidence>
<dbReference type="EMBL" id="JACHXO010000005">
    <property type="protein sequence ID" value="MBB3195686.1"/>
    <property type="molecule type" value="Genomic_DNA"/>
</dbReference>
<evidence type="ECO:0000313" key="11">
    <source>
        <dbReference type="EMBL" id="MBB3195686.1"/>
    </source>
</evidence>
<dbReference type="InterPro" id="IPR045584">
    <property type="entry name" value="Pilin-like"/>
</dbReference>
<evidence type="ECO:0000256" key="5">
    <source>
        <dbReference type="ARBA" id="ARBA00022519"/>
    </source>
</evidence>
<comment type="similarity">
    <text evidence="2 9">Belongs to the GSP I family.</text>
</comment>
<dbReference type="RefSeq" id="WP_088452006.1">
    <property type="nucleotide sequence ID" value="NZ_JACHXO010000005.1"/>
</dbReference>
<keyword evidence="4 9" id="KW-0488">Methylation</keyword>
<evidence type="ECO:0000256" key="6">
    <source>
        <dbReference type="ARBA" id="ARBA00022692"/>
    </source>
</evidence>
<keyword evidence="7" id="KW-1133">Transmembrane helix</keyword>
<keyword evidence="5 9" id="KW-0997">Cell inner membrane</keyword>
<evidence type="ECO:0000256" key="8">
    <source>
        <dbReference type="ARBA" id="ARBA00023136"/>
    </source>
</evidence>
<keyword evidence="6" id="KW-0812">Transmembrane</keyword>
<feature type="domain" description="Type II secretion system protein GspI C-terminal" evidence="10">
    <location>
        <begin position="43"/>
        <end position="116"/>
    </location>
</feature>
<accession>A0ABR6GUA2</accession>
<keyword evidence="12" id="KW-1185">Reference proteome</keyword>
<evidence type="ECO:0000256" key="3">
    <source>
        <dbReference type="ARBA" id="ARBA00022475"/>
    </source>
</evidence>
<dbReference type="NCBIfam" id="TIGR01707">
    <property type="entry name" value="gspI"/>
    <property type="match status" value="1"/>
</dbReference>
<evidence type="ECO:0000256" key="2">
    <source>
        <dbReference type="ARBA" id="ARBA00008358"/>
    </source>
</evidence>
<dbReference type="Proteomes" id="UP000574369">
    <property type="component" value="Unassembled WGS sequence"/>
</dbReference>
<reference evidence="11 12" key="1">
    <citation type="submission" date="2020-08" db="EMBL/GenBank/DDBJ databases">
        <title>Genomic Encyclopedia of Type Strains, Phase III (KMG-III): the genomes of soil and plant-associated and newly described type strains.</title>
        <authorList>
            <person name="Whitman W."/>
        </authorList>
    </citation>
    <scope>NUCLEOTIDE SEQUENCE [LARGE SCALE GENOMIC DNA]</scope>
    <source>
        <strain evidence="11 12">CECT 7247</strain>
    </source>
</reference>
<gene>
    <name evidence="11" type="ORF">FHS28_003092</name>
</gene>
<dbReference type="Pfam" id="PF07963">
    <property type="entry name" value="N_methyl"/>
    <property type="match status" value="1"/>
</dbReference>
<comment type="function">
    <text evidence="9">Component of the type II secretion system required for the energy-dependent secretion of extracellular factors such as proteases and toxins from the periplasm.</text>
</comment>
<name>A0ABR6GUA2_9BURK</name>
<proteinExistence type="inferred from homology"/>
<protein>
    <recommendedName>
        <fullName evidence="9">Type II secretion system protein I</fullName>
        <shortName evidence="9">T2SS minor pseudopilin I</shortName>
    </recommendedName>
</protein>
<dbReference type="InterPro" id="IPR012902">
    <property type="entry name" value="N_methyl_site"/>
</dbReference>
<evidence type="ECO:0000313" key="12">
    <source>
        <dbReference type="Proteomes" id="UP000574369"/>
    </source>
</evidence>
<evidence type="ECO:0000256" key="7">
    <source>
        <dbReference type="ARBA" id="ARBA00022989"/>
    </source>
</evidence>
<comment type="PTM">
    <text evidence="9">Cleaved by prepilin peptidase.</text>
</comment>
<dbReference type="InterPro" id="IPR010052">
    <property type="entry name" value="T2SS_protein-GspI"/>
</dbReference>
<comment type="caution">
    <text evidence="11">The sequence shown here is derived from an EMBL/GenBank/DDBJ whole genome shotgun (WGS) entry which is preliminary data.</text>
</comment>
<organism evidence="11 12">
    <name type="scientific">Roseateles terrae</name>
    <dbReference type="NCBI Taxonomy" id="431060"/>
    <lineage>
        <taxon>Bacteria</taxon>
        <taxon>Pseudomonadati</taxon>
        <taxon>Pseudomonadota</taxon>
        <taxon>Betaproteobacteria</taxon>
        <taxon>Burkholderiales</taxon>
        <taxon>Sphaerotilaceae</taxon>
        <taxon>Roseateles</taxon>
    </lineage>
</organism>
<dbReference type="Gene3D" id="3.30.1300.30">
    <property type="entry name" value="GSPII I/J protein-like"/>
    <property type="match status" value="1"/>
</dbReference>
<evidence type="ECO:0000256" key="1">
    <source>
        <dbReference type="ARBA" id="ARBA00004377"/>
    </source>
</evidence>
<dbReference type="Pfam" id="PF02501">
    <property type="entry name" value="T2SSI"/>
    <property type="match status" value="1"/>
</dbReference>
<comment type="subcellular location">
    <subcellularLocation>
        <location evidence="1 9">Cell inner membrane</location>
        <topology evidence="1 9">Single-pass membrane protein</topology>
    </subcellularLocation>
</comment>